<dbReference type="OrthoDB" id="529273at2759"/>
<dbReference type="HOGENOM" id="CLU_022728_1_1_1"/>
<keyword evidence="1" id="KW-0812">Transmembrane</keyword>
<accession>R7Z7M4</accession>
<dbReference type="EMBL" id="JH767684">
    <property type="protein sequence ID" value="EON70093.1"/>
    <property type="molecule type" value="Genomic_DNA"/>
</dbReference>
<proteinExistence type="predicted"/>
<dbReference type="GeneID" id="19906670"/>
<keyword evidence="1" id="KW-0472">Membrane</keyword>
<dbReference type="RefSeq" id="XP_007785410.1">
    <property type="nucleotide sequence ID" value="XM_007787220.1"/>
</dbReference>
<keyword evidence="3" id="KW-1185">Reference proteome</keyword>
<sequence>MAGELSNSSKYLAVPCLTVTTVIALYLVVAARKNNTYSGSLYNFVSANRATTQIIVQIVAFALGTLHLYVLTTLINFSSRSRLQMSPTKLDTIKMWAAVCSLRMDWSLPLGSWLILCALRVVALIPPALWAGAVTPVVTGKIVSSSIAIPVYSSDPTGLYWNRTWNPFRDANLTRNDKGTFSYAPGVAIQGIILQNAASTTSTNGSLQEHRKNDVSRLSYSGRSYGVGASAGIMDLTLEAAETIKGYAYFEKGYQSNVSCIRNSSSAWTIQQGPILHHSTYPNMYLASGHLPNTANVMSDRYYTLGLQATLDSKIVALLGRTANNRSIVAIAVGKKSGPYTSLKHIQCEVTFMPRNFSVNVDTDELVITVTPVGPADEIDPTSSITGPGQGVLIQETMMSLTQVSMINTDSYTSVVGDALLSEIANVAVATNAPLNGTAAVMNGMARALESMIDDILGAYSSAQLMIAGSDQPETSRTATDVSAAIRAVQIGNKEYIYAIMVINGLLILLFVAETIRTRGWRNLPAFDYQDIKSVIVGSYIGSAGAGQTMIVSHAWKGDSSDTLAGAIQVQLVDRDGYPALVEPSATDKNVLGSSSTSSGYVAVSNTEPFCSQRSVFVPVGLLQGGSED</sequence>
<name>R7Z7M4_CONA1</name>
<organism evidence="2 3">
    <name type="scientific">Coniosporium apollinis (strain CBS 100218)</name>
    <name type="common">Rock-inhabiting black yeast</name>
    <dbReference type="NCBI Taxonomy" id="1168221"/>
    <lineage>
        <taxon>Eukaryota</taxon>
        <taxon>Fungi</taxon>
        <taxon>Dikarya</taxon>
        <taxon>Ascomycota</taxon>
        <taxon>Pezizomycotina</taxon>
        <taxon>Dothideomycetes</taxon>
        <taxon>Dothideomycetes incertae sedis</taxon>
        <taxon>Coniosporium</taxon>
    </lineage>
</organism>
<reference evidence="3" key="1">
    <citation type="submission" date="2012-06" db="EMBL/GenBank/DDBJ databases">
        <title>The genome sequence of Coniosporium apollinis CBS 100218.</title>
        <authorList>
            <consortium name="The Broad Institute Genome Sequencing Platform"/>
            <person name="Cuomo C."/>
            <person name="Gorbushina A."/>
            <person name="Noack S."/>
            <person name="Walker B."/>
            <person name="Young S.K."/>
            <person name="Zeng Q."/>
            <person name="Gargeya S."/>
            <person name="Fitzgerald M."/>
            <person name="Haas B."/>
            <person name="Abouelleil A."/>
            <person name="Alvarado L."/>
            <person name="Arachchi H.M."/>
            <person name="Berlin A.M."/>
            <person name="Chapman S.B."/>
            <person name="Goldberg J."/>
            <person name="Griggs A."/>
            <person name="Gujja S."/>
            <person name="Hansen M."/>
            <person name="Howarth C."/>
            <person name="Imamovic A."/>
            <person name="Larimer J."/>
            <person name="McCowan C."/>
            <person name="Montmayeur A."/>
            <person name="Murphy C."/>
            <person name="Neiman D."/>
            <person name="Pearson M."/>
            <person name="Priest M."/>
            <person name="Roberts A."/>
            <person name="Saif S."/>
            <person name="Shea T."/>
            <person name="Sisk P."/>
            <person name="Sykes S."/>
            <person name="Wortman J."/>
            <person name="Nusbaum C."/>
            <person name="Birren B."/>
        </authorList>
    </citation>
    <scope>NUCLEOTIDE SEQUENCE [LARGE SCALE GENOMIC DNA]</scope>
    <source>
        <strain evidence="3">CBS 100218</strain>
    </source>
</reference>
<dbReference type="AlphaFoldDB" id="R7Z7M4"/>
<dbReference type="Proteomes" id="UP000016924">
    <property type="component" value="Unassembled WGS sequence"/>
</dbReference>
<evidence type="ECO:0000313" key="3">
    <source>
        <dbReference type="Proteomes" id="UP000016924"/>
    </source>
</evidence>
<protein>
    <submittedName>
        <fullName evidence="2">Uncharacterized protein</fullName>
    </submittedName>
</protein>
<evidence type="ECO:0000256" key="1">
    <source>
        <dbReference type="SAM" id="Phobius"/>
    </source>
</evidence>
<dbReference type="OMA" id="EYSAKRY"/>
<evidence type="ECO:0000313" key="2">
    <source>
        <dbReference type="EMBL" id="EON70093.1"/>
    </source>
</evidence>
<feature type="transmembrane region" description="Helical" evidence="1">
    <location>
        <begin position="54"/>
        <end position="77"/>
    </location>
</feature>
<feature type="transmembrane region" description="Helical" evidence="1">
    <location>
        <begin position="496"/>
        <end position="513"/>
    </location>
</feature>
<keyword evidence="1" id="KW-1133">Transmembrane helix</keyword>
<dbReference type="STRING" id="1168221.R7Z7M4"/>
<feature type="transmembrane region" description="Helical" evidence="1">
    <location>
        <begin position="12"/>
        <end position="31"/>
    </location>
</feature>
<gene>
    <name evidence="2" type="ORF">W97_09359</name>
</gene>
<dbReference type="eggNOG" id="ENOG502SIHD">
    <property type="taxonomic scope" value="Eukaryota"/>
</dbReference>